<organism evidence="1 2">
    <name type="scientific">Nonomuraea salmonea</name>
    <dbReference type="NCBI Taxonomy" id="46181"/>
    <lineage>
        <taxon>Bacteria</taxon>
        <taxon>Bacillati</taxon>
        <taxon>Actinomycetota</taxon>
        <taxon>Actinomycetes</taxon>
        <taxon>Streptosporangiales</taxon>
        <taxon>Streptosporangiaceae</taxon>
        <taxon>Nonomuraea</taxon>
    </lineage>
</organism>
<proteinExistence type="predicted"/>
<sequence length="48" mass="5116">MPVETRLEGLAGAAGEDEGLRETVKGLADRVVAMRQAFEAVSTVRGRD</sequence>
<dbReference type="EMBL" id="JBHMCF010000020">
    <property type="protein sequence ID" value="MFB9471982.1"/>
    <property type="molecule type" value="Genomic_DNA"/>
</dbReference>
<evidence type="ECO:0000313" key="2">
    <source>
        <dbReference type="Proteomes" id="UP001589568"/>
    </source>
</evidence>
<comment type="caution">
    <text evidence="1">The sequence shown here is derived from an EMBL/GenBank/DDBJ whole genome shotgun (WGS) entry which is preliminary data.</text>
</comment>
<name>A0ABV5NNZ4_9ACTN</name>
<evidence type="ECO:0000313" key="1">
    <source>
        <dbReference type="EMBL" id="MFB9471982.1"/>
    </source>
</evidence>
<dbReference type="Proteomes" id="UP001589568">
    <property type="component" value="Unassembled WGS sequence"/>
</dbReference>
<gene>
    <name evidence="1" type="ORF">ACFFR3_20910</name>
</gene>
<keyword evidence="2" id="KW-1185">Reference proteome</keyword>
<accession>A0ABV5NNZ4</accession>
<protein>
    <submittedName>
        <fullName evidence="1">Uncharacterized protein</fullName>
    </submittedName>
</protein>
<dbReference type="RefSeq" id="WP_345398788.1">
    <property type="nucleotide sequence ID" value="NZ_BAAAXS010000001.1"/>
</dbReference>
<reference evidence="1 2" key="1">
    <citation type="submission" date="2024-09" db="EMBL/GenBank/DDBJ databases">
        <authorList>
            <person name="Sun Q."/>
            <person name="Mori K."/>
        </authorList>
    </citation>
    <scope>NUCLEOTIDE SEQUENCE [LARGE SCALE GENOMIC DNA]</scope>
    <source>
        <strain evidence="1 2">JCM 3324</strain>
    </source>
</reference>